<keyword evidence="8 15" id="KW-0675">Receptor</keyword>
<keyword evidence="7 10" id="KW-0472">Membrane</keyword>
<dbReference type="SUPFAM" id="SSF56935">
    <property type="entry name" value="Porins"/>
    <property type="match status" value="1"/>
</dbReference>
<evidence type="ECO:0000256" key="1">
    <source>
        <dbReference type="ARBA" id="ARBA00004571"/>
    </source>
</evidence>
<dbReference type="Pfam" id="PF13715">
    <property type="entry name" value="CarbopepD_reg_2"/>
    <property type="match status" value="1"/>
</dbReference>
<dbReference type="Gene3D" id="2.40.170.20">
    <property type="entry name" value="TonB-dependent receptor, beta-barrel domain"/>
    <property type="match status" value="1"/>
</dbReference>
<keyword evidence="2 10" id="KW-0813">Transport</keyword>
<dbReference type="Gene3D" id="2.60.40.1120">
    <property type="entry name" value="Carboxypeptidase-like, regulatory domain"/>
    <property type="match status" value="1"/>
</dbReference>
<dbReference type="GO" id="GO:0044718">
    <property type="term" value="P:siderophore transmembrane transport"/>
    <property type="evidence" value="ECO:0007669"/>
    <property type="project" value="TreeGrafter"/>
</dbReference>
<dbReference type="GO" id="GO:0009279">
    <property type="term" value="C:cell outer membrane"/>
    <property type="evidence" value="ECO:0007669"/>
    <property type="project" value="UniProtKB-SubCell"/>
</dbReference>
<dbReference type="InterPro" id="IPR039426">
    <property type="entry name" value="TonB-dep_rcpt-like"/>
</dbReference>
<dbReference type="Pfam" id="PF00593">
    <property type="entry name" value="TonB_dep_Rec_b-barrel"/>
    <property type="match status" value="1"/>
</dbReference>
<dbReference type="InterPro" id="IPR000531">
    <property type="entry name" value="Beta-barrel_TonB"/>
</dbReference>
<dbReference type="Pfam" id="PF07715">
    <property type="entry name" value="Plug"/>
    <property type="match status" value="1"/>
</dbReference>
<dbReference type="PANTHER" id="PTHR30069:SF29">
    <property type="entry name" value="HEMOGLOBIN AND HEMOGLOBIN-HAPTOGLOBIN-BINDING PROTEIN 1-RELATED"/>
    <property type="match status" value="1"/>
</dbReference>
<accession>A0A538UE21</accession>
<evidence type="ECO:0000259" key="13">
    <source>
        <dbReference type="Pfam" id="PF00593"/>
    </source>
</evidence>
<organism evidence="15 16">
    <name type="scientific">Eiseniibacteriota bacterium</name>
    <dbReference type="NCBI Taxonomy" id="2212470"/>
    <lineage>
        <taxon>Bacteria</taxon>
        <taxon>Candidatus Eiseniibacteriota</taxon>
    </lineage>
</organism>
<dbReference type="GO" id="GO:0030246">
    <property type="term" value="F:carbohydrate binding"/>
    <property type="evidence" value="ECO:0007669"/>
    <property type="project" value="InterPro"/>
</dbReference>
<evidence type="ECO:0000313" key="16">
    <source>
        <dbReference type="Proteomes" id="UP000319771"/>
    </source>
</evidence>
<keyword evidence="5" id="KW-0732">Signal</keyword>
<sequence>MPTEGAPTSGERRGCNRVRNARQSLIPPFTGTGPAFATTSGRRDGVSALRKGAVPMYRRSIWAIAAALFLGLVALAPVVQAGTTGKLTGKVTDEKGKPVVGANIRIEGLRIGALSDDEGTYVMLGIPAGEYLIRANMMGYGAFSAAHVVITPDFTTELNIGLKTEALQLGEVKVEAERPLLQKDATGTTRFLSAADVQKLPTRGYRDAAAQQTGVVNFKLNIDNEAQNAPTLIIRGGRPNETAYYVDGFSQQDPLTGTSSTAISNNAIQEVVLMTGGFAPEYGRIMSGAVNVITREGGDKYHGAVEGVTDALAGNWIKSPKTDYNIYDFSLGGPAIPGHSDVTFYLSGERRWQRDRSPSSLSPEYQDELKSLNLDPDHKPANSSGGYTFQGKLAWQLGQRDQLKIGGLGSTDNWQQYSHIYLFNLAHAPRYADRNATYFGSFNHVFSPRTFANASVNYFETLRKRGDGVLFDDLGAYYSAGGNPLYDPALPLFYKPGHVVDDYLQRRSSYWGFEGSMTSQVGPFHQLKGGADFQVHKLRLFEHFFPTSLGGPNPDTTNWDGYGYRIRLDANGVAHLEEQDSGRDGPKRPKTWSLYGQDKYERAGVIVNGGLRFDHINVDTPALASERYPLGTPGDTLNNPNALGSPDLQTNKTYARISPRLGVAFPVDEKTVLRFNYGQFYQQPNLQDLYVSYRFLEYKIKTGGYFVGFGNPNLRPERTTAYEVGVQRQFGEHARLDATAYYKDVKDLVEIVQIGSSPKSFASYRNRDFATIKGLDLGVALRPIHHLSGNLSYSLSFAEGTGSVSQTQRNIAWTGTQTPKQTAALDFDQRHKLSMNLDFHLGKGEGPAWAGKRLLENLGINGLLNIASGTPYTPTKVFNEVTLASPFSEPSGPVNSRYGPWTISLDVKATRDFAISGIGVQAFIWGLNVLNARNAVTVYTSTGTPTSTNWLDTADGQAFLAKNGDKGQSLYSLASDNPNFFTNPRLVRFGLRASF</sequence>
<dbReference type="InterPro" id="IPR037066">
    <property type="entry name" value="Plug_dom_sf"/>
</dbReference>
<evidence type="ECO:0000256" key="7">
    <source>
        <dbReference type="ARBA" id="ARBA00023136"/>
    </source>
</evidence>
<evidence type="ECO:0000256" key="8">
    <source>
        <dbReference type="ARBA" id="ARBA00023170"/>
    </source>
</evidence>
<name>A0A538UE21_UNCEI</name>
<keyword evidence="4 10" id="KW-0812">Transmembrane</keyword>
<dbReference type="AlphaFoldDB" id="A0A538UE21"/>
<feature type="domain" description="TonB-dependent receptor-like beta-barrel" evidence="13">
    <location>
        <begin position="396"/>
        <end position="859"/>
    </location>
</feature>
<dbReference type="SUPFAM" id="SSF49452">
    <property type="entry name" value="Starch-binding domain-like"/>
    <property type="match status" value="1"/>
</dbReference>
<dbReference type="InterPro" id="IPR013784">
    <property type="entry name" value="Carb-bd-like_fold"/>
</dbReference>
<keyword evidence="12" id="KW-1133">Transmembrane helix</keyword>
<feature type="transmembrane region" description="Helical" evidence="12">
    <location>
        <begin position="60"/>
        <end position="79"/>
    </location>
</feature>
<keyword evidence="6 11" id="KW-0798">TonB box</keyword>
<dbReference type="InterPro" id="IPR036942">
    <property type="entry name" value="Beta-barrel_TonB_sf"/>
</dbReference>
<dbReference type="EMBL" id="VBPB01000012">
    <property type="protein sequence ID" value="TMQ74126.1"/>
    <property type="molecule type" value="Genomic_DNA"/>
</dbReference>
<dbReference type="Proteomes" id="UP000319771">
    <property type="component" value="Unassembled WGS sequence"/>
</dbReference>
<comment type="caution">
    <text evidence="15">The sequence shown here is derived from an EMBL/GenBank/DDBJ whole genome shotgun (WGS) entry which is preliminary data.</text>
</comment>
<evidence type="ECO:0000259" key="14">
    <source>
        <dbReference type="Pfam" id="PF07715"/>
    </source>
</evidence>
<evidence type="ECO:0000256" key="12">
    <source>
        <dbReference type="SAM" id="Phobius"/>
    </source>
</evidence>
<comment type="subcellular location">
    <subcellularLocation>
        <location evidence="1 10">Cell outer membrane</location>
        <topology evidence="1 10">Multi-pass membrane protein</topology>
    </subcellularLocation>
</comment>
<evidence type="ECO:0000313" key="15">
    <source>
        <dbReference type="EMBL" id="TMQ74126.1"/>
    </source>
</evidence>
<keyword evidence="9 10" id="KW-0998">Cell outer membrane</keyword>
<evidence type="ECO:0000256" key="9">
    <source>
        <dbReference type="ARBA" id="ARBA00023237"/>
    </source>
</evidence>
<proteinExistence type="inferred from homology"/>
<reference evidence="15 16" key="1">
    <citation type="journal article" date="2019" name="Nat. Microbiol.">
        <title>Mediterranean grassland soil C-N compound turnover is dependent on rainfall and depth, and is mediated by genomically divergent microorganisms.</title>
        <authorList>
            <person name="Diamond S."/>
            <person name="Andeer P.F."/>
            <person name="Li Z."/>
            <person name="Crits-Christoph A."/>
            <person name="Burstein D."/>
            <person name="Anantharaman K."/>
            <person name="Lane K.R."/>
            <person name="Thomas B.C."/>
            <person name="Pan C."/>
            <person name="Northen T.R."/>
            <person name="Banfield J.F."/>
        </authorList>
    </citation>
    <scope>NUCLEOTIDE SEQUENCE [LARGE SCALE GENOMIC DNA]</scope>
    <source>
        <strain evidence="15">WS_11</strain>
    </source>
</reference>
<evidence type="ECO:0000256" key="5">
    <source>
        <dbReference type="ARBA" id="ARBA00022729"/>
    </source>
</evidence>
<feature type="domain" description="TonB-dependent receptor plug" evidence="14">
    <location>
        <begin position="183"/>
        <end position="289"/>
    </location>
</feature>
<evidence type="ECO:0000256" key="10">
    <source>
        <dbReference type="PROSITE-ProRule" id="PRU01360"/>
    </source>
</evidence>
<evidence type="ECO:0000256" key="2">
    <source>
        <dbReference type="ARBA" id="ARBA00022448"/>
    </source>
</evidence>
<evidence type="ECO:0000256" key="4">
    <source>
        <dbReference type="ARBA" id="ARBA00022692"/>
    </source>
</evidence>
<dbReference type="Gene3D" id="2.170.130.10">
    <property type="entry name" value="TonB-dependent receptor, plug domain"/>
    <property type="match status" value="1"/>
</dbReference>
<dbReference type="PANTHER" id="PTHR30069">
    <property type="entry name" value="TONB-DEPENDENT OUTER MEMBRANE RECEPTOR"/>
    <property type="match status" value="1"/>
</dbReference>
<dbReference type="PROSITE" id="PS52016">
    <property type="entry name" value="TONB_DEPENDENT_REC_3"/>
    <property type="match status" value="1"/>
</dbReference>
<gene>
    <name evidence="15" type="ORF">E6K81_01175</name>
</gene>
<dbReference type="InterPro" id="IPR012910">
    <property type="entry name" value="Plug_dom"/>
</dbReference>
<protein>
    <submittedName>
        <fullName evidence="15">TonB-dependent receptor</fullName>
    </submittedName>
</protein>
<evidence type="ECO:0000256" key="3">
    <source>
        <dbReference type="ARBA" id="ARBA00022452"/>
    </source>
</evidence>
<dbReference type="GO" id="GO:0015344">
    <property type="term" value="F:siderophore uptake transmembrane transporter activity"/>
    <property type="evidence" value="ECO:0007669"/>
    <property type="project" value="TreeGrafter"/>
</dbReference>
<comment type="similarity">
    <text evidence="10 11">Belongs to the TonB-dependent receptor family.</text>
</comment>
<evidence type="ECO:0000256" key="11">
    <source>
        <dbReference type="RuleBase" id="RU003357"/>
    </source>
</evidence>
<evidence type="ECO:0000256" key="6">
    <source>
        <dbReference type="ARBA" id="ARBA00023077"/>
    </source>
</evidence>
<keyword evidence="3 10" id="KW-1134">Transmembrane beta strand</keyword>